<sequence>MPHFAVRVLEESLDRRVESGLITELTEAVVRVYGERARELVVVELLGVPRRRWAVGGAVVRGNPVEVVLHMREHALRLPDIGDLPARLISAITDGVVAVLGEAARAGVGVRVAGVPAGRSGVGGVVV</sequence>
<accession>A0A7W7C9R0</accession>
<dbReference type="InterPro" id="IPR014347">
    <property type="entry name" value="Tautomerase/MIF_sf"/>
</dbReference>
<evidence type="ECO:0000313" key="2">
    <source>
        <dbReference type="Proteomes" id="UP000533598"/>
    </source>
</evidence>
<dbReference type="EMBL" id="JACHMH010000001">
    <property type="protein sequence ID" value="MBB4677170.1"/>
    <property type="molecule type" value="Genomic_DNA"/>
</dbReference>
<name>A0A7W7C9R0_9PSEU</name>
<reference evidence="1 2" key="1">
    <citation type="submission" date="2020-08" db="EMBL/GenBank/DDBJ databases">
        <title>Sequencing the genomes of 1000 actinobacteria strains.</title>
        <authorList>
            <person name="Klenk H.-P."/>
        </authorList>
    </citation>
    <scope>NUCLEOTIDE SEQUENCE [LARGE SCALE GENOMIC DNA]</scope>
    <source>
        <strain evidence="1 2">DSM 44230</strain>
    </source>
</reference>
<dbReference type="Gene3D" id="3.30.429.10">
    <property type="entry name" value="Macrophage Migration Inhibitory Factor"/>
    <property type="match status" value="1"/>
</dbReference>
<keyword evidence="1" id="KW-0670">Pyruvate</keyword>
<dbReference type="SUPFAM" id="SSF55331">
    <property type="entry name" value="Tautomerase/MIF"/>
    <property type="match status" value="1"/>
</dbReference>
<evidence type="ECO:0000313" key="1">
    <source>
        <dbReference type="EMBL" id="MBB4677170.1"/>
    </source>
</evidence>
<organism evidence="1 2">
    <name type="scientific">Crossiella cryophila</name>
    <dbReference type="NCBI Taxonomy" id="43355"/>
    <lineage>
        <taxon>Bacteria</taxon>
        <taxon>Bacillati</taxon>
        <taxon>Actinomycetota</taxon>
        <taxon>Actinomycetes</taxon>
        <taxon>Pseudonocardiales</taxon>
        <taxon>Pseudonocardiaceae</taxon>
        <taxon>Crossiella</taxon>
    </lineage>
</organism>
<dbReference type="AlphaFoldDB" id="A0A7W7C9R0"/>
<comment type="caution">
    <text evidence="1">The sequence shown here is derived from an EMBL/GenBank/DDBJ whole genome shotgun (WGS) entry which is preliminary data.</text>
</comment>
<dbReference type="RefSeq" id="WP_185003094.1">
    <property type="nucleotide sequence ID" value="NZ_BAAAUI010000055.1"/>
</dbReference>
<proteinExistence type="predicted"/>
<gene>
    <name evidence="1" type="ORF">HNR67_003288</name>
</gene>
<protein>
    <submittedName>
        <fullName evidence="1">Phenylpyruvate tautomerase PptA (4-oxalocrotonate tautomerase family)</fullName>
    </submittedName>
</protein>
<dbReference type="Proteomes" id="UP000533598">
    <property type="component" value="Unassembled WGS sequence"/>
</dbReference>
<keyword evidence="2" id="KW-1185">Reference proteome</keyword>